<accession>A0A0A9FXF0</accession>
<protein>
    <submittedName>
        <fullName evidence="1">Uncharacterized protein</fullName>
    </submittedName>
</protein>
<dbReference type="EMBL" id="GBRH01181987">
    <property type="protein sequence ID" value="JAE15909.1"/>
    <property type="molecule type" value="Transcribed_RNA"/>
</dbReference>
<proteinExistence type="predicted"/>
<organism evidence="1">
    <name type="scientific">Arundo donax</name>
    <name type="common">Giant reed</name>
    <name type="synonym">Donax arundinaceus</name>
    <dbReference type="NCBI Taxonomy" id="35708"/>
    <lineage>
        <taxon>Eukaryota</taxon>
        <taxon>Viridiplantae</taxon>
        <taxon>Streptophyta</taxon>
        <taxon>Embryophyta</taxon>
        <taxon>Tracheophyta</taxon>
        <taxon>Spermatophyta</taxon>
        <taxon>Magnoliopsida</taxon>
        <taxon>Liliopsida</taxon>
        <taxon>Poales</taxon>
        <taxon>Poaceae</taxon>
        <taxon>PACMAD clade</taxon>
        <taxon>Arundinoideae</taxon>
        <taxon>Arundineae</taxon>
        <taxon>Arundo</taxon>
    </lineage>
</organism>
<evidence type="ECO:0000313" key="1">
    <source>
        <dbReference type="EMBL" id="JAE15909.1"/>
    </source>
</evidence>
<name>A0A0A9FXF0_ARUDO</name>
<sequence>MVFSTSKYTAPCLLEALEAQAVLEDLQSGSRARRWIVCAANCSKHTCMGSVTRGVKSW</sequence>
<reference evidence="1" key="2">
    <citation type="journal article" date="2015" name="Data Brief">
        <title>Shoot transcriptome of the giant reed, Arundo donax.</title>
        <authorList>
            <person name="Barrero R.A."/>
            <person name="Guerrero F.D."/>
            <person name="Moolhuijzen P."/>
            <person name="Goolsby J.A."/>
            <person name="Tidwell J."/>
            <person name="Bellgard S.E."/>
            <person name="Bellgard M.I."/>
        </authorList>
    </citation>
    <scope>NUCLEOTIDE SEQUENCE</scope>
    <source>
        <tissue evidence="1">Shoot tissue taken approximately 20 cm above the soil surface</tissue>
    </source>
</reference>
<reference evidence="1" key="1">
    <citation type="submission" date="2014-09" db="EMBL/GenBank/DDBJ databases">
        <authorList>
            <person name="Magalhaes I.L.F."/>
            <person name="Oliveira U."/>
            <person name="Santos F.R."/>
            <person name="Vidigal T.H.D.A."/>
            <person name="Brescovit A.D."/>
            <person name="Santos A.J."/>
        </authorList>
    </citation>
    <scope>NUCLEOTIDE SEQUENCE</scope>
    <source>
        <tissue evidence="1">Shoot tissue taken approximately 20 cm above the soil surface</tissue>
    </source>
</reference>
<dbReference type="AlphaFoldDB" id="A0A0A9FXF0"/>